<feature type="coiled-coil region" evidence="1">
    <location>
        <begin position="191"/>
        <end position="218"/>
    </location>
</feature>
<evidence type="ECO:0000313" key="5">
    <source>
        <dbReference type="Proteomes" id="UP000254794"/>
    </source>
</evidence>
<dbReference type="AlphaFoldDB" id="A0A378JHH7"/>
<dbReference type="RefSeq" id="WP_115330338.1">
    <property type="nucleotide sequence ID" value="NZ_CAAAHP010000004.1"/>
</dbReference>
<accession>A0A378JHH7</accession>
<protein>
    <submittedName>
        <fullName evidence="4">Protein IcmG (DotF)</fullName>
    </submittedName>
</protein>
<feature type="compositionally biased region" description="Low complexity" evidence="2">
    <location>
        <begin position="120"/>
        <end position="156"/>
    </location>
</feature>
<name>A0A378JHH7_9GAMM</name>
<keyword evidence="3" id="KW-0812">Transmembrane</keyword>
<keyword evidence="5" id="KW-1185">Reference proteome</keyword>
<evidence type="ECO:0000313" key="4">
    <source>
        <dbReference type="EMBL" id="STX50635.1"/>
    </source>
</evidence>
<feature type="transmembrane region" description="Helical" evidence="3">
    <location>
        <begin position="45"/>
        <end position="66"/>
    </location>
</feature>
<organism evidence="4 5">
    <name type="scientific">Legionella busanensis</name>
    <dbReference type="NCBI Taxonomy" id="190655"/>
    <lineage>
        <taxon>Bacteria</taxon>
        <taxon>Pseudomonadati</taxon>
        <taxon>Pseudomonadota</taxon>
        <taxon>Gammaproteobacteria</taxon>
        <taxon>Legionellales</taxon>
        <taxon>Legionellaceae</taxon>
        <taxon>Legionella</taxon>
    </lineage>
</organism>
<feature type="region of interest" description="Disordered" evidence="2">
    <location>
        <begin position="75"/>
        <end position="156"/>
    </location>
</feature>
<proteinExistence type="predicted"/>
<keyword evidence="3" id="KW-1133">Transmembrane helix</keyword>
<evidence type="ECO:0000256" key="1">
    <source>
        <dbReference type="SAM" id="Coils"/>
    </source>
</evidence>
<dbReference type="Proteomes" id="UP000254794">
    <property type="component" value="Unassembled WGS sequence"/>
</dbReference>
<gene>
    <name evidence="4" type="ORF">NCTC13316_00718</name>
</gene>
<keyword evidence="1" id="KW-0175">Coiled coil</keyword>
<dbReference type="NCBIfam" id="NF038218">
    <property type="entry name" value="IcmG_DotF_IVB"/>
    <property type="match status" value="1"/>
</dbReference>
<sequence length="304" mass="32665">MVDKIQDNDEYEFVDYDTISTDPMGQDDEVVERTTRVRSAGGGHVIRNAIIAIVLILLALVVYRFISSFTKKTTSSDASIPTITTPTDQSSTSTTNTATTNAIPADTSAPIAALPTGDMQTQQPQSPESTPVQTTTSSSTTTTPTTVTVSTPSPDVSQLDQKISAIDINQQGMRADINTLNNQLSGISSNISNLNVKIENLAQTINTLSATIEKQVSQITALSVVKKAPKVRKVVRRVIVPRRVYYIQAVIPGRAWLIASNGSTLTVREGTNIPGYGVVKLIDPNQGRVLTSSGQVIRFSQQDS</sequence>
<dbReference type="OrthoDB" id="5622044at2"/>
<reference evidence="4 5" key="1">
    <citation type="submission" date="2018-06" db="EMBL/GenBank/DDBJ databases">
        <authorList>
            <consortium name="Pathogen Informatics"/>
            <person name="Doyle S."/>
        </authorList>
    </citation>
    <scope>NUCLEOTIDE SEQUENCE [LARGE SCALE GENOMIC DNA]</scope>
    <source>
        <strain evidence="4 5">NCTC13316</strain>
    </source>
</reference>
<feature type="compositionally biased region" description="Low complexity" evidence="2">
    <location>
        <begin position="75"/>
        <end position="107"/>
    </location>
</feature>
<evidence type="ECO:0000256" key="2">
    <source>
        <dbReference type="SAM" id="MobiDB-lite"/>
    </source>
</evidence>
<dbReference type="EMBL" id="UGOD01000001">
    <property type="protein sequence ID" value="STX50635.1"/>
    <property type="molecule type" value="Genomic_DNA"/>
</dbReference>
<keyword evidence="3" id="KW-0472">Membrane</keyword>
<evidence type="ECO:0000256" key="3">
    <source>
        <dbReference type="SAM" id="Phobius"/>
    </source>
</evidence>